<keyword evidence="3" id="KW-0808">Transferase</keyword>
<dbReference type="EMBL" id="AHKC01017394">
    <property type="protein sequence ID" value="EKF27772.1"/>
    <property type="molecule type" value="Genomic_DNA"/>
</dbReference>
<comment type="similarity">
    <text evidence="10">Belongs to the protein kinase superfamily.</text>
</comment>
<dbReference type="PROSITE" id="PS00107">
    <property type="entry name" value="PROTEIN_KINASE_ATP"/>
    <property type="match status" value="1"/>
</dbReference>
<dbReference type="AlphaFoldDB" id="K2NFI6"/>
<dbReference type="SUPFAM" id="SSF56112">
    <property type="entry name" value="Protein kinase-like (PK-like)"/>
    <property type="match status" value="1"/>
</dbReference>
<evidence type="ECO:0000256" key="9">
    <source>
        <dbReference type="PROSITE-ProRule" id="PRU10141"/>
    </source>
</evidence>
<dbReference type="InterPro" id="IPR011009">
    <property type="entry name" value="Kinase-like_dom_sf"/>
</dbReference>
<gene>
    <name evidence="12" type="ORF">MOQ_008497</name>
</gene>
<evidence type="ECO:0000259" key="11">
    <source>
        <dbReference type="PROSITE" id="PS50011"/>
    </source>
</evidence>
<evidence type="ECO:0000313" key="13">
    <source>
        <dbReference type="Proteomes" id="UP000007350"/>
    </source>
</evidence>
<dbReference type="FunFam" id="1.10.510.10:FF:000570">
    <property type="entry name" value="Non-specific serine/threonine protein kinase"/>
    <property type="match status" value="1"/>
</dbReference>
<evidence type="ECO:0000256" key="2">
    <source>
        <dbReference type="ARBA" id="ARBA00022527"/>
    </source>
</evidence>
<keyword evidence="5 12" id="KW-0418">Kinase</keyword>
<keyword evidence="2 10" id="KW-0723">Serine/threonine-protein kinase</keyword>
<dbReference type="PANTHER" id="PTHR24356">
    <property type="entry name" value="SERINE/THREONINE-PROTEIN KINASE"/>
    <property type="match status" value="1"/>
</dbReference>
<evidence type="ECO:0000256" key="10">
    <source>
        <dbReference type="RuleBase" id="RU000304"/>
    </source>
</evidence>
<dbReference type="InterPro" id="IPR050236">
    <property type="entry name" value="Ser_Thr_kinase_AGC"/>
</dbReference>
<sequence>MLSCYNFSRTTIIIRKKKGIRGGNMTEEGKSKVCTNAKVVVAKKYTGEYYVRGMMGDRKSFAIEHSHARQKKHSVDEFCVGDVIGRGSFAEVYQCWRPDDPEVVYAMKKIRKDLIIQRQQSLNIHTERDLLSDAKLRQRRAGCPWITDLVVTFQDPEYLYIITEYCSGGDMISWLIRHDIFSENTAKFYIAELVLALNSLHKMGYVHRDVKPDNILIDRDGHIKLADFGLSKRDPEWLETLCRSNLDEIFDDGADTQSRFKDRKERKAIFFSTVGSPAYIAPEVLLGRGYTYSCDWWSVGIILYEMLCGYPPFFSDSKNVTAKKIVCFKEYLGFPQEPDALSSEAVDLISHLIADPEERYGFEEILRHPFFNGVTVTDSIRHETAPFYVELSHAKDRQYFEPAPDNAAIQQQPLVTVSREDQAVFVGFTSKLTDRGQSTTLSGALGRFHELQDFSDED</sequence>
<protein>
    <recommendedName>
        <fullName evidence="1">non-specific serine/threonine protein kinase</fullName>
        <ecNumber evidence="1">2.7.11.1</ecNumber>
    </recommendedName>
</protein>
<comment type="catalytic activity">
    <reaction evidence="8">
        <text>L-seryl-[protein] + ATP = O-phospho-L-seryl-[protein] + ADP + H(+)</text>
        <dbReference type="Rhea" id="RHEA:17989"/>
        <dbReference type="Rhea" id="RHEA-COMP:9863"/>
        <dbReference type="Rhea" id="RHEA-COMP:11604"/>
        <dbReference type="ChEBI" id="CHEBI:15378"/>
        <dbReference type="ChEBI" id="CHEBI:29999"/>
        <dbReference type="ChEBI" id="CHEBI:30616"/>
        <dbReference type="ChEBI" id="CHEBI:83421"/>
        <dbReference type="ChEBI" id="CHEBI:456216"/>
        <dbReference type="EC" id="2.7.11.1"/>
    </reaction>
</comment>
<keyword evidence="13" id="KW-1185">Reference proteome</keyword>
<evidence type="ECO:0000256" key="7">
    <source>
        <dbReference type="ARBA" id="ARBA00047899"/>
    </source>
</evidence>
<dbReference type="SMART" id="SM00220">
    <property type="entry name" value="S_TKc"/>
    <property type="match status" value="1"/>
</dbReference>
<dbReference type="Gene3D" id="3.30.200.20">
    <property type="entry name" value="Phosphorylase Kinase, domain 1"/>
    <property type="match status" value="1"/>
</dbReference>
<keyword evidence="6 9" id="KW-0067">ATP-binding</keyword>
<evidence type="ECO:0000256" key="5">
    <source>
        <dbReference type="ARBA" id="ARBA00022777"/>
    </source>
</evidence>
<dbReference type="PROSITE" id="PS50011">
    <property type="entry name" value="PROTEIN_KINASE_DOM"/>
    <property type="match status" value="1"/>
</dbReference>
<dbReference type="InterPro" id="IPR008271">
    <property type="entry name" value="Ser/Thr_kinase_AS"/>
</dbReference>
<evidence type="ECO:0000256" key="6">
    <source>
        <dbReference type="ARBA" id="ARBA00022840"/>
    </source>
</evidence>
<reference evidence="12 13" key="1">
    <citation type="journal article" date="2012" name="BMC Genomics">
        <title>Comparative genomic analysis of human infective Trypanosoma cruzi lineages with the bat-restricted subspecies T. cruzi marinkellei.</title>
        <authorList>
            <person name="Franzen O."/>
            <person name="Talavera-Lopez C."/>
            <person name="Ochaya S."/>
            <person name="Butler C.E."/>
            <person name="Messenger L.A."/>
            <person name="Lewis M.D."/>
            <person name="Llewellyn M.S."/>
            <person name="Marinkelle C.J."/>
            <person name="Tyler K.M."/>
            <person name="Miles M.A."/>
            <person name="Andersson B."/>
        </authorList>
    </citation>
    <scope>NUCLEOTIDE SEQUENCE [LARGE SCALE GENOMIC DNA]</scope>
    <source>
        <strain evidence="12 13">B7</strain>
    </source>
</reference>
<dbReference type="Pfam" id="PF00069">
    <property type="entry name" value="Pkinase"/>
    <property type="match status" value="1"/>
</dbReference>
<organism evidence="12 13">
    <name type="scientific">Trypanosoma cruzi marinkellei</name>
    <dbReference type="NCBI Taxonomy" id="85056"/>
    <lineage>
        <taxon>Eukaryota</taxon>
        <taxon>Discoba</taxon>
        <taxon>Euglenozoa</taxon>
        <taxon>Kinetoplastea</taxon>
        <taxon>Metakinetoplastina</taxon>
        <taxon>Trypanosomatida</taxon>
        <taxon>Trypanosomatidae</taxon>
        <taxon>Trypanosoma</taxon>
        <taxon>Schizotrypanum</taxon>
    </lineage>
</organism>
<feature type="domain" description="Protein kinase" evidence="11">
    <location>
        <begin position="78"/>
        <end position="371"/>
    </location>
</feature>
<dbReference type="Proteomes" id="UP000007350">
    <property type="component" value="Unassembled WGS sequence"/>
</dbReference>
<dbReference type="GO" id="GO:0035556">
    <property type="term" value="P:intracellular signal transduction"/>
    <property type="evidence" value="ECO:0007669"/>
    <property type="project" value="TreeGrafter"/>
</dbReference>
<accession>K2NFI6</accession>
<dbReference type="GO" id="GO:0005524">
    <property type="term" value="F:ATP binding"/>
    <property type="evidence" value="ECO:0007669"/>
    <property type="project" value="UniProtKB-UniRule"/>
</dbReference>
<dbReference type="InterPro" id="IPR017441">
    <property type="entry name" value="Protein_kinase_ATP_BS"/>
</dbReference>
<dbReference type="PANTHER" id="PTHR24356:SF184">
    <property type="entry name" value="SERINE_THREONINE-PROTEIN KINASE TRICORNERED"/>
    <property type="match status" value="1"/>
</dbReference>
<evidence type="ECO:0000313" key="12">
    <source>
        <dbReference type="EMBL" id="EKF27772.1"/>
    </source>
</evidence>
<keyword evidence="4 9" id="KW-0547">Nucleotide-binding</keyword>
<dbReference type="PROSITE" id="PS00108">
    <property type="entry name" value="PROTEIN_KINASE_ST"/>
    <property type="match status" value="1"/>
</dbReference>
<evidence type="ECO:0000256" key="4">
    <source>
        <dbReference type="ARBA" id="ARBA00022741"/>
    </source>
</evidence>
<dbReference type="GO" id="GO:0004674">
    <property type="term" value="F:protein serine/threonine kinase activity"/>
    <property type="evidence" value="ECO:0007669"/>
    <property type="project" value="UniProtKB-KW"/>
</dbReference>
<comment type="caution">
    <text evidence="12">The sequence shown here is derived from an EMBL/GenBank/DDBJ whole genome shotgun (WGS) entry which is preliminary data.</text>
</comment>
<evidence type="ECO:0000256" key="8">
    <source>
        <dbReference type="ARBA" id="ARBA00048679"/>
    </source>
</evidence>
<dbReference type="CDD" id="cd05573">
    <property type="entry name" value="STKc_ROCK_NDR_like"/>
    <property type="match status" value="1"/>
</dbReference>
<dbReference type="InterPro" id="IPR000719">
    <property type="entry name" value="Prot_kinase_dom"/>
</dbReference>
<evidence type="ECO:0000256" key="3">
    <source>
        <dbReference type="ARBA" id="ARBA00022679"/>
    </source>
</evidence>
<proteinExistence type="inferred from homology"/>
<dbReference type="OrthoDB" id="3638488at2759"/>
<name>K2NFI6_TRYCR</name>
<evidence type="ECO:0000256" key="1">
    <source>
        <dbReference type="ARBA" id="ARBA00012513"/>
    </source>
</evidence>
<feature type="binding site" evidence="9">
    <location>
        <position position="108"/>
    </location>
    <ligand>
        <name>ATP</name>
        <dbReference type="ChEBI" id="CHEBI:30616"/>
    </ligand>
</feature>
<dbReference type="EC" id="2.7.11.1" evidence="1"/>
<dbReference type="Gene3D" id="1.10.510.10">
    <property type="entry name" value="Transferase(Phosphotransferase) domain 1"/>
    <property type="match status" value="1"/>
</dbReference>
<comment type="catalytic activity">
    <reaction evidence="7">
        <text>L-threonyl-[protein] + ATP = O-phospho-L-threonyl-[protein] + ADP + H(+)</text>
        <dbReference type="Rhea" id="RHEA:46608"/>
        <dbReference type="Rhea" id="RHEA-COMP:11060"/>
        <dbReference type="Rhea" id="RHEA-COMP:11605"/>
        <dbReference type="ChEBI" id="CHEBI:15378"/>
        <dbReference type="ChEBI" id="CHEBI:30013"/>
        <dbReference type="ChEBI" id="CHEBI:30616"/>
        <dbReference type="ChEBI" id="CHEBI:61977"/>
        <dbReference type="ChEBI" id="CHEBI:456216"/>
        <dbReference type="EC" id="2.7.11.1"/>
    </reaction>
</comment>